<comment type="caution">
    <text evidence="2">The sequence shown here is derived from an EMBL/GenBank/DDBJ whole genome shotgun (WGS) entry which is preliminary data.</text>
</comment>
<dbReference type="Proteomes" id="UP000232323">
    <property type="component" value="Unassembled WGS sequence"/>
</dbReference>
<feature type="domain" description="Fido" evidence="1">
    <location>
        <begin position="1"/>
        <end position="141"/>
    </location>
</feature>
<sequence>MFKTAHKLLMAVATSPDGTIFVNGEYRKTPAHSGTGYSYPPASTISDKVLAVYVSEFNENIQDGVEGPVAAAKLMYRMVTLHPFEDGNGRKENGQALNEAFEFGLDVIVMEGMANGRLLPLHDQSFSSPHILSEMASSRMTLVWMP</sequence>
<keyword evidence="3" id="KW-1185">Reference proteome</keyword>
<name>A0A250WZ49_9CHLO</name>
<dbReference type="SUPFAM" id="SSF140931">
    <property type="entry name" value="Fic-like"/>
    <property type="match status" value="1"/>
</dbReference>
<accession>A0A250WZ49</accession>
<organism evidence="2 3">
    <name type="scientific">Chlamydomonas eustigma</name>
    <dbReference type="NCBI Taxonomy" id="1157962"/>
    <lineage>
        <taxon>Eukaryota</taxon>
        <taxon>Viridiplantae</taxon>
        <taxon>Chlorophyta</taxon>
        <taxon>core chlorophytes</taxon>
        <taxon>Chlorophyceae</taxon>
        <taxon>CS clade</taxon>
        <taxon>Chlamydomonadales</taxon>
        <taxon>Chlamydomonadaceae</taxon>
        <taxon>Chlamydomonas</taxon>
    </lineage>
</organism>
<dbReference type="Pfam" id="PF02661">
    <property type="entry name" value="Fic"/>
    <property type="match status" value="1"/>
</dbReference>
<dbReference type="InterPro" id="IPR036597">
    <property type="entry name" value="Fido-like_dom_sf"/>
</dbReference>
<dbReference type="EMBL" id="BEGY01000014">
    <property type="protein sequence ID" value="GAX75892.1"/>
    <property type="molecule type" value="Genomic_DNA"/>
</dbReference>
<dbReference type="OrthoDB" id="536158at2759"/>
<gene>
    <name evidence="2" type="ORF">CEUSTIGMA_g3335.t1</name>
</gene>
<dbReference type="Gene3D" id="1.10.3290.10">
    <property type="entry name" value="Fido-like domain"/>
    <property type="match status" value="1"/>
</dbReference>
<dbReference type="PROSITE" id="PS51459">
    <property type="entry name" value="FIDO"/>
    <property type="match status" value="1"/>
</dbReference>
<evidence type="ECO:0000313" key="2">
    <source>
        <dbReference type="EMBL" id="GAX75892.1"/>
    </source>
</evidence>
<dbReference type="InterPro" id="IPR003812">
    <property type="entry name" value="Fido"/>
</dbReference>
<protein>
    <recommendedName>
        <fullName evidence="1">Fido domain-containing protein</fullName>
    </recommendedName>
</protein>
<evidence type="ECO:0000313" key="3">
    <source>
        <dbReference type="Proteomes" id="UP000232323"/>
    </source>
</evidence>
<evidence type="ECO:0000259" key="1">
    <source>
        <dbReference type="PROSITE" id="PS51459"/>
    </source>
</evidence>
<proteinExistence type="predicted"/>
<reference evidence="2 3" key="1">
    <citation type="submission" date="2017-08" db="EMBL/GenBank/DDBJ databases">
        <title>Acidophilic green algal genome provides insights into adaptation to an acidic environment.</title>
        <authorList>
            <person name="Hirooka S."/>
            <person name="Hirose Y."/>
            <person name="Kanesaki Y."/>
            <person name="Higuchi S."/>
            <person name="Fujiwara T."/>
            <person name="Onuma R."/>
            <person name="Era A."/>
            <person name="Ohbayashi R."/>
            <person name="Uzuka A."/>
            <person name="Nozaki H."/>
            <person name="Yoshikawa H."/>
            <person name="Miyagishima S.Y."/>
        </authorList>
    </citation>
    <scope>NUCLEOTIDE SEQUENCE [LARGE SCALE GENOMIC DNA]</scope>
    <source>
        <strain evidence="2 3">NIES-2499</strain>
    </source>
</reference>
<dbReference type="AlphaFoldDB" id="A0A250WZ49"/>